<keyword evidence="1 5" id="KW-0238">DNA-binding</keyword>
<dbReference type="Gene3D" id="1.10.10.60">
    <property type="entry name" value="Homeodomain-like"/>
    <property type="match status" value="1"/>
</dbReference>
<dbReference type="PROSITE" id="PS00028">
    <property type="entry name" value="ZINC_FINGER_C2H2_1"/>
    <property type="match status" value="2"/>
</dbReference>
<sequence>MSLPYHPQVTAVDLAVPLRGGNLTDNETSKTAKARPKTARHAKGSTRILNEWFVLHSTYPYPTEEEKQILAARTGLTTRQVSFWFVNARRRKTTWGPQCASSASDAPLSLPTFDRLPDSGWEGMAPMDRWRHTPPDQEGASLSAIAEAAERNPHASSAPTLGYYGFDTGEMLSEAHWSISSFGSHHAAIPGSGSDSSVLSHSSGSATSVRSTHSRRRRRRRQRSPVRASSGKSASRLYQCTFCTDTFKTRYDWTRHESTLHLALEKWTCIPSGPTYYDRALLRPRCALCDVLDPSDSHLRSHGSLECASKPHPDRTFYRKDHFRQHLRVCHGVDDILPSMKNWKSHISQIKSRCGFCGESFQLWSARNDHLAEHFRLGARMKSWKGCRGLEPAVALLVENAIPPYLIGIESNDLQPFSASRMAMKGSSTGVASGQVSGTMFEILTARLGDYVRAERERGTVITDDLLRKEARLILFGDDDPWNQTPADNAEWLALFKEGYSLAPTLASCGDVTAGVSLAQQQCWFGPPVCDTNPSPFTLEKMRQATVSSSSFGPPEICGVLLYNQMIHQQEDASLAVPWSWQTPECLAEFSQMCETNQAVMAADPTNDLNFDMVFGEFNDLEQDEQIPNIGLEAPGVNDCIGAAGKLMDTCT</sequence>
<feature type="compositionally biased region" description="Low complexity" evidence="6">
    <location>
        <begin position="191"/>
        <end position="211"/>
    </location>
</feature>
<evidence type="ECO:0000259" key="8">
    <source>
        <dbReference type="PROSITE" id="PS50157"/>
    </source>
</evidence>
<proteinExistence type="predicted"/>
<dbReference type="InterPro" id="IPR050224">
    <property type="entry name" value="TALE_homeobox"/>
</dbReference>
<dbReference type="PROSITE" id="PS50157">
    <property type="entry name" value="ZINC_FINGER_C2H2_2"/>
    <property type="match status" value="1"/>
</dbReference>
<dbReference type="InterPro" id="IPR008422">
    <property type="entry name" value="KN_HD"/>
</dbReference>
<dbReference type="CDD" id="cd00086">
    <property type="entry name" value="homeodomain"/>
    <property type="match status" value="1"/>
</dbReference>
<dbReference type="InterPro" id="IPR001356">
    <property type="entry name" value="HD"/>
</dbReference>
<evidence type="ECO:0008006" key="11">
    <source>
        <dbReference type="Google" id="ProtNLM"/>
    </source>
</evidence>
<comment type="subcellular location">
    <subcellularLocation>
        <location evidence="5">Nucleus</location>
    </subcellularLocation>
</comment>
<dbReference type="GO" id="GO:0006355">
    <property type="term" value="P:regulation of DNA-templated transcription"/>
    <property type="evidence" value="ECO:0007669"/>
    <property type="project" value="InterPro"/>
</dbReference>
<feature type="compositionally biased region" description="Basic residues" evidence="6">
    <location>
        <begin position="212"/>
        <end position="224"/>
    </location>
</feature>
<evidence type="ECO:0000256" key="2">
    <source>
        <dbReference type="ARBA" id="ARBA00023155"/>
    </source>
</evidence>
<dbReference type="SUPFAM" id="SSF46689">
    <property type="entry name" value="Homeodomain-like"/>
    <property type="match status" value="1"/>
</dbReference>
<feature type="region of interest" description="Disordered" evidence="6">
    <location>
        <begin position="20"/>
        <end position="41"/>
    </location>
</feature>
<evidence type="ECO:0000256" key="1">
    <source>
        <dbReference type="ARBA" id="ARBA00023125"/>
    </source>
</evidence>
<dbReference type="GO" id="GO:0003677">
    <property type="term" value="F:DNA binding"/>
    <property type="evidence" value="ECO:0007669"/>
    <property type="project" value="UniProtKB-UniRule"/>
</dbReference>
<evidence type="ECO:0000256" key="3">
    <source>
        <dbReference type="ARBA" id="ARBA00023242"/>
    </source>
</evidence>
<feature type="compositionally biased region" description="Basic residues" evidence="6">
    <location>
        <begin position="32"/>
        <end position="41"/>
    </location>
</feature>
<evidence type="ECO:0000313" key="10">
    <source>
        <dbReference type="Proteomes" id="UP000001056"/>
    </source>
</evidence>
<evidence type="ECO:0000256" key="4">
    <source>
        <dbReference type="PROSITE-ProRule" id="PRU00042"/>
    </source>
</evidence>
<dbReference type="OrthoDB" id="10056939at2759"/>
<dbReference type="EMBL" id="CH408030">
    <property type="protein sequence ID" value="EAQ91593.1"/>
    <property type="molecule type" value="Genomic_DNA"/>
</dbReference>
<dbReference type="GO" id="GO:0005634">
    <property type="term" value="C:nucleus"/>
    <property type="evidence" value="ECO:0007669"/>
    <property type="project" value="UniProtKB-SubCell"/>
</dbReference>
<dbReference type="RefSeq" id="XP_001230044.1">
    <property type="nucleotide sequence ID" value="XM_001230043.1"/>
</dbReference>
<gene>
    <name evidence="9" type="ORF">CHGG_03528</name>
</gene>
<dbReference type="InterPro" id="IPR009057">
    <property type="entry name" value="Homeodomain-like_sf"/>
</dbReference>
<keyword evidence="4" id="KW-0863">Zinc-finger</keyword>
<keyword evidence="4" id="KW-0862">Zinc</keyword>
<dbReference type="Pfam" id="PF05920">
    <property type="entry name" value="Homeobox_KN"/>
    <property type="match status" value="1"/>
</dbReference>
<keyword evidence="10" id="KW-1185">Reference proteome</keyword>
<evidence type="ECO:0000313" key="9">
    <source>
        <dbReference type="EMBL" id="EAQ91593.1"/>
    </source>
</evidence>
<dbReference type="InParanoid" id="Q2H8C6"/>
<keyword evidence="2 5" id="KW-0371">Homeobox</keyword>
<dbReference type="OMA" id="RYDWTRH"/>
<keyword evidence="4" id="KW-0479">Metal-binding</keyword>
<dbReference type="VEuPathDB" id="FungiDB:CHGG_03528"/>
<organism evidence="9 10">
    <name type="scientific">Chaetomium globosum (strain ATCC 6205 / CBS 148.51 / DSM 1962 / NBRC 6347 / NRRL 1970)</name>
    <name type="common">Soil fungus</name>
    <dbReference type="NCBI Taxonomy" id="306901"/>
    <lineage>
        <taxon>Eukaryota</taxon>
        <taxon>Fungi</taxon>
        <taxon>Dikarya</taxon>
        <taxon>Ascomycota</taxon>
        <taxon>Pezizomycotina</taxon>
        <taxon>Sordariomycetes</taxon>
        <taxon>Sordariomycetidae</taxon>
        <taxon>Sordariales</taxon>
        <taxon>Chaetomiaceae</taxon>
        <taxon>Chaetomium</taxon>
    </lineage>
</organism>
<dbReference type="HOGENOM" id="CLU_008497_3_0_1"/>
<reference evidence="10" key="1">
    <citation type="journal article" date="2015" name="Genome Announc.">
        <title>Draft genome sequence of the cellulolytic fungus Chaetomium globosum.</title>
        <authorList>
            <person name="Cuomo C.A."/>
            <person name="Untereiner W.A."/>
            <person name="Ma L.-J."/>
            <person name="Grabherr M."/>
            <person name="Birren B.W."/>
        </authorList>
    </citation>
    <scope>NUCLEOTIDE SEQUENCE [LARGE SCALE GENOMIC DNA]</scope>
    <source>
        <strain evidence="10">ATCC 6205 / CBS 148.51 / DSM 1962 / NBRC 6347 / NRRL 1970</strain>
    </source>
</reference>
<dbReference type="SMART" id="SM00355">
    <property type="entry name" value="ZnF_C2H2"/>
    <property type="match status" value="2"/>
</dbReference>
<dbReference type="InterPro" id="IPR013087">
    <property type="entry name" value="Znf_C2H2_type"/>
</dbReference>
<keyword evidence="3 5" id="KW-0539">Nucleus</keyword>
<accession>Q2H8C6</accession>
<dbReference type="GO" id="GO:0008270">
    <property type="term" value="F:zinc ion binding"/>
    <property type="evidence" value="ECO:0007669"/>
    <property type="project" value="UniProtKB-KW"/>
</dbReference>
<feature type="domain" description="Homeobox" evidence="7">
    <location>
        <begin position="32"/>
        <end position="95"/>
    </location>
</feature>
<protein>
    <recommendedName>
        <fullName evidence="11">Homeobox domain-containing protein</fullName>
    </recommendedName>
</protein>
<feature type="domain" description="C2H2-type" evidence="8">
    <location>
        <begin position="238"/>
        <end position="266"/>
    </location>
</feature>
<dbReference type="Proteomes" id="UP000001056">
    <property type="component" value="Unassembled WGS sequence"/>
</dbReference>
<name>Q2H8C6_CHAGB</name>
<evidence type="ECO:0000259" key="7">
    <source>
        <dbReference type="PROSITE" id="PS50071"/>
    </source>
</evidence>
<evidence type="ECO:0000256" key="5">
    <source>
        <dbReference type="PROSITE-ProRule" id="PRU00108"/>
    </source>
</evidence>
<dbReference type="PROSITE" id="PS50071">
    <property type="entry name" value="HOMEOBOX_2"/>
    <property type="match status" value="1"/>
</dbReference>
<feature type="DNA-binding region" description="Homeobox" evidence="5">
    <location>
        <begin position="34"/>
        <end position="96"/>
    </location>
</feature>
<dbReference type="PANTHER" id="PTHR11850">
    <property type="entry name" value="HOMEOBOX PROTEIN TRANSCRIPTION FACTORS"/>
    <property type="match status" value="1"/>
</dbReference>
<feature type="region of interest" description="Disordered" evidence="6">
    <location>
        <begin position="190"/>
        <end position="232"/>
    </location>
</feature>
<evidence type="ECO:0000256" key="6">
    <source>
        <dbReference type="SAM" id="MobiDB-lite"/>
    </source>
</evidence>
<dbReference type="SMART" id="SM00389">
    <property type="entry name" value="HOX"/>
    <property type="match status" value="1"/>
</dbReference>
<dbReference type="eggNOG" id="KOG0773">
    <property type="taxonomic scope" value="Eukaryota"/>
</dbReference>
<dbReference type="AlphaFoldDB" id="Q2H8C6"/>
<dbReference type="GeneID" id="4388533"/>